<evidence type="ECO:0000313" key="7">
    <source>
        <dbReference type="Proteomes" id="UP001642483"/>
    </source>
</evidence>
<evidence type="ECO:0000256" key="1">
    <source>
        <dbReference type="ARBA" id="ARBA00004141"/>
    </source>
</evidence>
<dbReference type="Pfam" id="PF00083">
    <property type="entry name" value="Sugar_tr"/>
    <property type="match status" value="1"/>
</dbReference>
<evidence type="ECO:0000256" key="2">
    <source>
        <dbReference type="ARBA" id="ARBA00022692"/>
    </source>
</evidence>
<dbReference type="Proteomes" id="UP001642483">
    <property type="component" value="Unassembled WGS sequence"/>
</dbReference>
<evidence type="ECO:0000313" key="6">
    <source>
        <dbReference type="EMBL" id="CAK8676579.1"/>
    </source>
</evidence>
<keyword evidence="7" id="KW-1185">Reference proteome</keyword>
<comment type="subcellular location">
    <subcellularLocation>
        <location evidence="1">Membrane</location>
        <topology evidence="1">Multi-pass membrane protein</topology>
    </subcellularLocation>
</comment>
<comment type="caution">
    <text evidence="6">The sequence shown here is derived from an EMBL/GenBank/DDBJ whole genome shotgun (WGS) entry which is preliminary data.</text>
</comment>
<keyword evidence="2 5" id="KW-0812">Transmembrane</keyword>
<sequence length="132" mass="15296">MAIAGLSYGVTIGCFVYTMEITGEKWRTPVSMCFHAMGAIGYMILGGIAYNWRNWHEIMAVGTILSSPFLIMIFLIPESPRWLFTKNKIEKGRQATKFMERFNRIKITEETWKRAQKSSEEEQWTGYRINGV</sequence>
<evidence type="ECO:0008006" key="8">
    <source>
        <dbReference type="Google" id="ProtNLM"/>
    </source>
</evidence>
<protein>
    <recommendedName>
        <fullName evidence="8">Major facilitator superfamily (MFS) profile domain-containing protein</fullName>
    </recommendedName>
</protein>
<accession>A0ABP0FDN0</accession>
<gene>
    <name evidence="6" type="ORF">CVLEPA_LOCUS6035</name>
</gene>
<feature type="transmembrane region" description="Helical" evidence="5">
    <location>
        <begin position="32"/>
        <end position="52"/>
    </location>
</feature>
<proteinExistence type="predicted"/>
<evidence type="ECO:0000256" key="3">
    <source>
        <dbReference type="ARBA" id="ARBA00022989"/>
    </source>
</evidence>
<dbReference type="EMBL" id="CAWYQH010000035">
    <property type="protein sequence ID" value="CAK8676579.1"/>
    <property type="molecule type" value="Genomic_DNA"/>
</dbReference>
<dbReference type="PANTHER" id="PTHR24064">
    <property type="entry name" value="SOLUTE CARRIER FAMILY 22 MEMBER"/>
    <property type="match status" value="1"/>
</dbReference>
<evidence type="ECO:0000256" key="5">
    <source>
        <dbReference type="SAM" id="Phobius"/>
    </source>
</evidence>
<reference evidence="6 7" key="1">
    <citation type="submission" date="2024-02" db="EMBL/GenBank/DDBJ databases">
        <authorList>
            <person name="Daric V."/>
            <person name="Darras S."/>
        </authorList>
    </citation>
    <scope>NUCLEOTIDE SEQUENCE [LARGE SCALE GENOMIC DNA]</scope>
</reference>
<dbReference type="InterPro" id="IPR036259">
    <property type="entry name" value="MFS_trans_sf"/>
</dbReference>
<dbReference type="InterPro" id="IPR005828">
    <property type="entry name" value="MFS_sugar_transport-like"/>
</dbReference>
<dbReference type="SUPFAM" id="SSF103473">
    <property type="entry name" value="MFS general substrate transporter"/>
    <property type="match status" value="1"/>
</dbReference>
<keyword evidence="3 5" id="KW-1133">Transmembrane helix</keyword>
<keyword evidence="4 5" id="KW-0472">Membrane</keyword>
<organism evidence="6 7">
    <name type="scientific">Clavelina lepadiformis</name>
    <name type="common">Light-bulb sea squirt</name>
    <name type="synonym">Ascidia lepadiformis</name>
    <dbReference type="NCBI Taxonomy" id="159417"/>
    <lineage>
        <taxon>Eukaryota</taxon>
        <taxon>Metazoa</taxon>
        <taxon>Chordata</taxon>
        <taxon>Tunicata</taxon>
        <taxon>Ascidiacea</taxon>
        <taxon>Aplousobranchia</taxon>
        <taxon>Clavelinidae</taxon>
        <taxon>Clavelina</taxon>
    </lineage>
</organism>
<name>A0ABP0FDN0_CLALP</name>
<dbReference type="Gene3D" id="1.20.1250.20">
    <property type="entry name" value="MFS general substrate transporter like domains"/>
    <property type="match status" value="1"/>
</dbReference>
<evidence type="ECO:0000256" key="4">
    <source>
        <dbReference type="ARBA" id="ARBA00023136"/>
    </source>
</evidence>
<feature type="transmembrane region" description="Helical" evidence="5">
    <location>
        <begin position="58"/>
        <end position="76"/>
    </location>
</feature>